<dbReference type="GeneID" id="18925330"/>
<name>F4SDA7_MELLP</name>
<gene>
    <name evidence="2" type="ORF">MELLADRAFT_114396</name>
</gene>
<dbReference type="InParanoid" id="F4SDA7"/>
<feature type="compositionally biased region" description="Polar residues" evidence="1">
    <location>
        <begin position="41"/>
        <end position="61"/>
    </location>
</feature>
<proteinExistence type="predicted"/>
<feature type="compositionally biased region" description="Polar residues" evidence="1">
    <location>
        <begin position="104"/>
        <end position="139"/>
    </location>
</feature>
<reference evidence="3" key="1">
    <citation type="journal article" date="2011" name="Proc. Natl. Acad. Sci. U.S.A.">
        <title>Obligate biotrophy features unraveled by the genomic analysis of rust fungi.</title>
        <authorList>
            <person name="Duplessis S."/>
            <person name="Cuomo C.A."/>
            <person name="Lin Y.-C."/>
            <person name="Aerts A."/>
            <person name="Tisserant E."/>
            <person name="Veneault-Fourrey C."/>
            <person name="Joly D.L."/>
            <person name="Hacquard S."/>
            <person name="Amselem J."/>
            <person name="Cantarel B.L."/>
            <person name="Chiu R."/>
            <person name="Coutinho P.M."/>
            <person name="Feau N."/>
            <person name="Field M."/>
            <person name="Frey P."/>
            <person name="Gelhaye E."/>
            <person name="Goldberg J."/>
            <person name="Grabherr M.G."/>
            <person name="Kodira C.D."/>
            <person name="Kohler A."/>
            <person name="Kuees U."/>
            <person name="Lindquist E.A."/>
            <person name="Lucas S.M."/>
            <person name="Mago R."/>
            <person name="Mauceli E."/>
            <person name="Morin E."/>
            <person name="Murat C."/>
            <person name="Pangilinan J.L."/>
            <person name="Park R."/>
            <person name="Pearson M."/>
            <person name="Quesneville H."/>
            <person name="Rouhier N."/>
            <person name="Sakthikumar S."/>
            <person name="Salamov A.A."/>
            <person name="Schmutz J."/>
            <person name="Selles B."/>
            <person name="Shapiro H."/>
            <person name="Tanguay P."/>
            <person name="Tuskan G.A."/>
            <person name="Henrissat B."/>
            <person name="Van de Peer Y."/>
            <person name="Rouze P."/>
            <person name="Ellis J.G."/>
            <person name="Dodds P.N."/>
            <person name="Schein J.E."/>
            <person name="Zhong S."/>
            <person name="Hamelin R.C."/>
            <person name="Grigoriev I.V."/>
            <person name="Szabo L.J."/>
            <person name="Martin F."/>
        </authorList>
    </citation>
    <scope>NUCLEOTIDE SEQUENCE [LARGE SCALE GENOMIC DNA]</scope>
    <source>
        <strain evidence="3">98AG31 / pathotype 3-4-7</strain>
    </source>
</reference>
<organism evidence="3">
    <name type="scientific">Melampsora larici-populina (strain 98AG31 / pathotype 3-4-7)</name>
    <name type="common">Poplar leaf rust fungus</name>
    <dbReference type="NCBI Taxonomy" id="747676"/>
    <lineage>
        <taxon>Eukaryota</taxon>
        <taxon>Fungi</taxon>
        <taxon>Dikarya</taxon>
        <taxon>Basidiomycota</taxon>
        <taxon>Pucciniomycotina</taxon>
        <taxon>Pucciniomycetes</taxon>
        <taxon>Pucciniales</taxon>
        <taxon>Melampsoraceae</taxon>
        <taxon>Melampsora</taxon>
    </lineage>
</organism>
<feature type="region of interest" description="Disordered" evidence="1">
    <location>
        <begin position="39"/>
        <end position="61"/>
    </location>
</feature>
<dbReference type="EMBL" id="GL883244">
    <property type="protein sequence ID" value="EGF97365.1"/>
    <property type="molecule type" value="Genomic_DNA"/>
</dbReference>
<evidence type="ECO:0000256" key="1">
    <source>
        <dbReference type="SAM" id="MobiDB-lite"/>
    </source>
</evidence>
<accession>F4SDA7</accession>
<dbReference type="AlphaFoldDB" id="F4SDA7"/>
<dbReference type="Proteomes" id="UP000001072">
    <property type="component" value="Unassembled WGS sequence"/>
</dbReference>
<feature type="region of interest" description="Disordered" evidence="1">
    <location>
        <begin position="78"/>
        <end position="139"/>
    </location>
</feature>
<feature type="compositionally biased region" description="Polar residues" evidence="1">
    <location>
        <begin position="79"/>
        <end position="95"/>
    </location>
</feature>
<keyword evidence="3" id="KW-1185">Reference proteome</keyword>
<evidence type="ECO:0000313" key="2">
    <source>
        <dbReference type="EMBL" id="EGF97365.1"/>
    </source>
</evidence>
<evidence type="ECO:0000313" key="3">
    <source>
        <dbReference type="Proteomes" id="UP000001072"/>
    </source>
</evidence>
<sequence length="139" mass="14797">MVLEVGIDSAGMNKEELVTTCRIYTDLIIPPPLPPVHQDQLGKTASTSRVQSTFQIQPHESSQGKLVPLVCLLMEKQASDTTMSHPPAGPSQSSRAHPPAVKMESSTVVTTNLDISGTPNPEPNQSMSPPSSNLKKGKG</sequence>
<protein>
    <submittedName>
        <fullName evidence="2">Uncharacterized protein</fullName>
    </submittedName>
</protein>
<dbReference type="RefSeq" id="XP_007419361.1">
    <property type="nucleotide sequence ID" value="XM_007419299.1"/>
</dbReference>
<dbReference type="HOGENOM" id="CLU_1845556_0_0_1"/>
<dbReference type="KEGG" id="mlr:MELLADRAFT_114396"/>
<dbReference type="VEuPathDB" id="FungiDB:MELLADRAFT_114396"/>